<comment type="caution">
    <text evidence="2">The sequence shown here is derived from an EMBL/GenBank/DDBJ whole genome shotgun (WGS) entry which is preliminary data.</text>
</comment>
<dbReference type="Proteomes" id="UP000642819">
    <property type="component" value="Unassembled WGS sequence"/>
</dbReference>
<name>A0ABQ3GBZ2_9MICC</name>
<evidence type="ECO:0000313" key="2">
    <source>
        <dbReference type="EMBL" id="GHC99887.1"/>
    </source>
</evidence>
<reference evidence="3" key="1">
    <citation type="journal article" date="2019" name="Int. J. Syst. Evol. Microbiol.">
        <title>The Global Catalogue of Microorganisms (GCM) 10K type strain sequencing project: providing services to taxonomists for standard genome sequencing and annotation.</title>
        <authorList>
            <consortium name="The Broad Institute Genomics Platform"/>
            <consortium name="The Broad Institute Genome Sequencing Center for Infectious Disease"/>
            <person name="Wu L."/>
            <person name="Ma J."/>
        </authorList>
    </citation>
    <scope>NUCLEOTIDE SEQUENCE [LARGE SCALE GENOMIC DNA]</scope>
    <source>
        <strain evidence="3">KCTC 19466</strain>
    </source>
</reference>
<accession>A0ABQ3GBZ2</accession>
<sequence>MLEKRGDDAIGGGSASGAGGHVGLHIDEKAVPPNAEVVEARVYCLPEGAPHSVTINGELFELECGGADRAEVIELEAAALRETGRLEAEMNLDGSSGAAEWAIIVEAVQP</sequence>
<dbReference type="EMBL" id="BMXK01000001">
    <property type="protein sequence ID" value="GHC99887.1"/>
    <property type="molecule type" value="Genomic_DNA"/>
</dbReference>
<protein>
    <submittedName>
        <fullName evidence="2">Uncharacterized protein</fullName>
    </submittedName>
</protein>
<feature type="region of interest" description="Disordered" evidence="1">
    <location>
        <begin position="1"/>
        <end position="25"/>
    </location>
</feature>
<evidence type="ECO:0000256" key="1">
    <source>
        <dbReference type="SAM" id="MobiDB-lite"/>
    </source>
</evidence>
<feature type="compositionally biased region" description="Gly residues" evidence="1">
    <location>
        <begin position="9"/>
        <end position="22"/>
    </location>
</feature>
<proteinExistence type="predicted"/>
<evidence type="ECO:0000313" key="3">
    <source>
        <dbReference type="Proteomes" id="UP000642819"/>
    </source>
</evidence>
<keyword evidence="3" id="KW-1185">Reference proteome</keyword>
<organism evidence="2 3">
    <name type="scientific">Zhihengliuella salsuginis</name>
    <dbReference type="NCBI Taxonomy" id="578222"/>
    <lineage>
        <taxon>Bacteria</taxon>
        <taxon>Bacillati</taxon>
        <taxon>Actinomycetota</taxon>
        <taxon>Actinomycetes</taxon>
        <taxon>Micrococcales</taxon>
        <taxon>Micrococcaceae</taxon>
        <taxon>Zhihengliuella</taxon>
    </lineage>
</organism>
<gene>
    <name evidence="2" type="ORF">GCM10008096_02520</name>
</gene>